<sequence length="173" mass="19095">MPLTRPRTTPRRKTPSAFVCGCRRPSLVANPARRLGYPRPHRGCGVAIDSGGFSLILLPVLCTPKASALTVLPAEEVSWRRTASGASGRGLHHGVAQPADLFAVLVPGCDRCRRRRGTDPSRPRPAGGGCDLYRTEEQRRWGWQPNRADSTVLSRRWRPCSADYTFARQDAHL</sequence>
<reference evidence="1" key="1">
    <citation type="submission" date="2016-10" db="EMBL/GenBank/DDBJ databases">
        <title>Sequence of Gallionella enrichment culture.</title>
        <authorList>
            <person name="Poehlein A."/>
            <person name="Muehling M."/>
            <person name="Daniel R."/>
        </authorList>
    </citation>
    <scope>NUCLEOTIDE SEQUENCE</scope>
</reference>
<evidence type="ECO:0000313" key="1">
    <source>
        <dbReference type="EMBL" id="OIQ90861.1"/>
    </source>
</evidence>
<proteinExistence type="predicted"/>
<dbReference type="AlphaFoldDB" id="A0A1J5RS22"/>
<dbReference type="EMBL" id="MLJW01000278">
    <property type="protein sequence ID" value="OIQ90861.1"/>
    <property type="molecule type" value="Genomic_DNA"/>
</dbReference>
<protein>
    <submittedName>
        <fullName evidence="1">Uncharacterized protein</fullName>
    </submittedName>
</protein>
<accession>A0A1J5RS22</accession>
<organism evidence="1">
    <name type="scientific">mine drainage metagenome</name>
    <dbReference type="NCBI Taxonomy" id="410659"/>
    <lineage>
        <taxon>unclassified sequences</taxon>
        <taxon>metagenomes</taxon>
        <taxon>ecological metagenomes</taxon>
    </lineage>
</organism>
<comment type="caution">
    <text evidence="1">The sequence shown here is derived from an EMBL/GenBank/DDBJ whole genome shotgun (WGS) entry which is preliminary data.</text>
</comment>
<name>A0A1J5RS22_9ZZZZ</name>
<gene>
    <name evidence="1" type="ORF">GALL_272620</name>
</gene>